<evidence type="ECO:0000313" key="1">
    <source>
        <dbReference type="EMBL" id="EEF29682.1"/>
    </source>
</evidence>
<gene>
    <name evidence="1" type="ORF">RCOM_0714970</name>
</gene>
<name>B9T378_RICCO</name>
<protein>
    <recommendedName>
        <fullName evidence="3">Reverse transcriptase domain-containing protein</fullName>
    </recommendedName>
</protein>
<dbReference type="EMBL" id="EQ974404">
    <property type="protein sequence ID" value="EEF29682.1"/>
    <property type="molecule type" value="Genomic_DNA"/>
</dbReference>
<proteinExistence type="predicted"/>
<evidence type="ECO:0008006" key="3">
    <source>
        <dbReference type="Google" id="ProtNLM"/>
    </source>
</evidence>
<accession>B9T378</accession>
<dbReference type="Proteomes" id="UP000008311">
    <property type="component" value="Unassembled WGS sequence"/>
</dbReference>
<sequence>MSKALSKGEIMGYEIKRTCYTLTYVLYGDDTLIFGCTTMRKVCGIKKILDEYSMASGQALRASLLASSGGT</sequence>
<dbReference type="AlphaFoldDB" id="B9T378"/>
<dbReference type="InParanoid" id="B9T378"/>
<organism evidence="1 2">
    <name type="scientific">Ricinus communis</name>
    <name type="common">Castor bean</name>
    <dbReference type="NCBI Taxonomy" id="3988"/>
    <lineage>
        <taxon>Eukaryota</taxon>
        <taxon>Viridiplantae</taxon>
        <taxon>Streptophyta</taxon>
        <taxon>Embryophyta</taxon>
        <taxon>Tracheophyta</taxon>
        <taxon>Spermatophyta</taxon>
        <taxon>Magnoliopsida</taxon>
        <taxon>eudicotyledons</taxon>
        <taxon>Gunneridae</taxon>
        <taxon>Pentapetalae</taxon>
        <taxon>rosids</taxon>
        <taxon>fabids</taxon>
        <taxon>Malpighiales</taxon>
        <taxon>Euphorbiaceae</taxon>
        <taxon>Acalyphoideae</taxon>
        <taxon>Acalypheae</taxon>
        <taxon>Ricinus</taxon>
    </lineage>
</organism>
<reference evidence="2" key="1">
    <citation type="journal article" date="2010" name="Nat. Biotechnol.">
        <title>Draft genome sequence of the oilseed species Ricinus communis.</title>
        <authorList>
            <person name="Chan A.P."/>
            <person name="Crabtree J."/>
            <person name="Zhao Q."/>
            <person name="Lorenzi H."/>
            <person name="Orvis J."/>
            <person name="Puiu D."/>
            <person name="Melake-Berhan A."/>
            <person name="Jones K.M."/>
            <person name="Redman J."/>
            <person name="Chen G."/>
            <person name="Cahoon E.B."/>
            <person name="Gedil M."/>
            <person name="Stanke M."/>
            <person name="Haas B.J."/>
            <person name="Wortman J.R."/>
            <person name="Fraser-Liggett C.M."/>
            <person name="Ravel J."/>
            <person name="Rabinowicz P.D."/>
        </authorList>
    </citation>
    <scope>NUCLEOTIDE SEQUENCE [LARGE SCALE GENOMIC DNA]</scope>
    <source>
        <strain evidence="2">cv. Hale</strain>
    </source>
</reference>
<evidence type="ECO:0000313" key="2">
    <source>
        <dbReference type="Proteomes" id="UP000008311"/>
    </source>
</evidence>
<keyword evidence="2" id="KW-1185">Reference proteome</keyword>